<reference evidence="2" key="1">
    <citation type="journal article" date="2024" name="Proc. Natl. Acad. Sci. U.S.A.">
        <title>Extraordinary preservation of gene collinearity over three hundred million years revealed in homosporous lycophytes.</title>
        <authorList>
            <person name="Li C."/>
            <person name="Wickell D."/>
            <person name="Kuo L.Y."/>
            <person name="Chen X."/>
            <person name="Nie B."/>
            <person name="Liao X."/>
            <person name="Peng D."/>
            <person name="Ji J."/>
            <person name="Jenkins J."/>
            <person name="Williams M."/>
            <person name="Shu S."/>
            <person name="Plott C."/>
            <person name="Barry K."/>
            <person name="Rajasekar S."/>
            <person name="Grimwood J."/>
            <person name="Han X."/>
            <person name="Sun S."/>
            <person name="Hou Z."/>
            <person name="He W."/>
            <person name="Dai G."/>
            <person name="Sun C."/>
            <person name="Schmutz J."/>
            <person name="Leebens-Mack J.H."/>
            <person name="Li F.W."/>
            <person name="Wang L."/>
        </authorList>
    </citation>
    <scope>NUCLEOTIDE SEQUENCE [LARGE SCALE GENOMIC DNA]</scope>
    <source>
        <strain evidence="2">cv. PW_Plant_1</strain>
    </source>
</reference>
<dbReference type="EMBL" id="CM055093">
    <property type="protein sequence ID" value="KAJ7564090.1"/>
    <property type="molecule type" value="Genomic_DNA"/>
</dbReference>
<name>A0ACC2EC54_DIPCM</name>
<keyword evidence="2" id="KW-1185">Reference proteome</keyword>
<proteinExistence type="predicted"/>
<organism evidence="1 2">
    <name type="scientific">Diphasiastrum complanatum</name>
    <name type="common">Issler's clubmoss</name>
    <name type="synonym">Lycopodium complanatum</name>
    <dbReference type="NCBI Taxonomy" id="34168"/>
    <lineage>
        <taxon>Eukaryota</taxon>
        <taxon>Viridiplantae</taxon>
        <taxon>Streptophyta</taxon>
        <taxon>Embryophyta</taxon>
        <taxon>Tracheophyta</taxon>
        <taxon>Lycopodiopsida</taxon>
        <taxon>Lycopodiales</taxon>
        <taxon>Lycopodiaceae</taxon>
        <taxon>Lycopodioideae</taxon>
        <taxon>Diphasiastrum</taxon>
    </lineage>
</organism>
<accession>A0ACC2EC54</accession>
<protein>
    <submittedName>
        <fullName evidence="1">Uncharacterized protein</fullName>
    </submittedName>
</protein>
<sequence>MRLCLKNEVNLCYIIVVFFCHIRGRSTLGEHSTTKSIIAVFLCHIRERSTLGERSTRKSIIDVFLLPHQRHKHTWRTQYNGELYAASLVGLQVKRIPSSTVQRRLYAAFASLQDYR</sequence>
<evidence type="ECO:0000313" key="1">
    <source>
        <dbReference type="EMBL" id="KAJ7564090.1"/>
    </source>
</evidence>
<dbReference type="Proteomes" id="UP001162992">
    <property type="component" value="Chromosome 2"/>
</dbReference>
<evidence type="ECO:0000313" key="2">
    <source>
        <dbReference type="Proteomes" id="UP001162992"/>
    </source>
</evidence>
<comment type="caution">
    <text evidence="1">The sequence shown here is derived from an EMBL/GenBank/DDBJ whole genome shotgun (WGS) entry which is preliminary data.</text>
</comment>
<gene>
    <name evidence="1" type="ORF">O6H91_02G001400</name>
</gene>